<sequence>MSSSYGGVDRSHGRSLRTKLGFAALHAGSVSICLWLAFGGAGWPDPLRVKILAGAAVLYFLRHLVTLFVLLQRKVDLSEGLGLAAFMAAFEIGFLLLGTGIISGEATPFGPWDMLGGALLLIGSVVNTGSELQRWHWKKRPESKGHCYTDGLFAYSMHVNYLGDSILFTGWAILTASLWAAVVPMLMTGMFIVYHIPALDRYLADRYGAEFRAYAARTAKFLPFVY</sequence>
<feature type="transmembrane region" description="Helical" evidence="1">
    <location>
        <begin position="178"/>
        <end position="196"/>
    </location>
</feature>
<dbReference type="Gene3D" id="1.20.120.1630">
    <property type="match status" value="1"/>
</dbReference>
<reference evidence="2 3" key="1">
    <citation type="journal article" date="2017" name="Front. Microbiol.">
        <title>Phaeobacter piscinae sp. nov., a species of the Roseobacter group and potential aquaculture probiont.</title>
        <authorList>
            <person name="Sonnenschein E.C."/>
            <person name="Phippen C.B.W."/>
            <person name="Nielsen K.F."/>
            <person name="Mateiu R.V."/>
            <person name="Melchiorsen J."/>
            <person name="Gram L."/>
            <person name="Overmann J."/>
            <person name="Freese H.M."/>
        </authorList>
    </citation>
    <scope>NUCLEOTIDE SEQUENCE [LARGE SCALE GENOMIC DNA]</scope>
    <source>
        <strain evidence="2 3">P88</strain>
    </source>
</reference>
<dbReference type="RefSeq" id="WP_102883497.1">
    <property type="nucleotide sequence ID" value="NZ_CP010725.1"/>
</dbReference>
<protein>
    <submittedName>
        <fullName evidence="2">Putative membrane protein</fullName>
    </submittedName>
</protein>
<accession>A0A2I7K967</accession>
<keyword evidence="1" id="KW-0812">Transmembrane</keyword>
<dbReference type="Pfam" id="PF06966">
    <property type="entry name" value="DUF1295"/>
    <property type="match status" value="1"/>
</dbReference>
<dbReference type="GO" id="GO:0016020">
    <property type="term" value="C:membrane"/>
    <property type="evidence" value="ECO:0007669"/>
    <property type="project" value="TreeGrafter"/>
</dbReference>
<keyword evidence="1" id="KW-0472">Membrane</keyword>
<dbReference type="EMBL" id="CP010725">
    <property type="protein sequence ID" value="AUQ99154.1"/>
    <property type="molecule type" value="Genomic_DNA"/>
</dbReference>
<feature type="transmembrane region" description="Helical" evidence="1">
    <location>
        <begin position="83"/>
        <end position="102"/>
    </location>
</feature>
<feature type="transmembrane region" description="Helical" evidence="1">
    <location>
        <begin position="51"/>
        <end position="71"/>
    </location>
</feature>
<gene>
    <name evidence="2" type="ORF">PhaeoP88_01783</name>
</gene>
<feature type="transmembrane region" description="Helical" evidence="1">
    <location>
        <begin position="114"/>
        <end position="132"/>
    </location>
</feature>
<organism evidence="2 3">
    <name type="scientific">Phaeobacter inhibens</name>
    <dbReference type="NCBI Taxonomy" id="221822"/>
    <lineage>
        <taxon>Bacteria</taxon>
        <taxon>Pseudomonadati</taxon>
        <taxon>Pseudomonadota</taxon>
        <taxon>Alphaproteobacteria</taxon>
        <taxon>Rhodobacterales</taxon>
        <taxon>Roseobacteraceae</taxon>
        <taxon>Phaeobacter</taxon>
    </lineage>
</organism>
<name>A0A2I7K967_9RHOB</name>
<dbReference type="AlphaFoldDB" id="A0A2I7K967"/>
<feature type="transmembrane region" description="Helical" evidence="1">
    <location>
        <begin position="20"/>
        <end position="39"/>
    </location>
</feature>
<dbReference type="PROSITE" id="PS50244">
    <property type="entry name" value="S5A_REDUCTASE"/>
    <property type="match status" value="1"/>
</dbReference>
<feature type="transmembrane region" description="Helical" evidence="1">
    <location>
        <begin position="152"/>
        <end position="172"/>
    </location>
</feature>
<evidence type="ECO:0000313" key="3">
    <source>
        <dbReference type="Proteomes" id="UP000236447"/>
    </source>
</evidence>
<evidence type="ECO:0000313" key="2">
    <source>
        <dbReference type="EMBL" id="AUQ99154.1"/>
    </source>
</evidence>
<dbReference type="InterPro" id="IPR010721">
    <property type="entry name" value="UstE-like"/>
</dbReference>
<dbReference type="PANTHER" id="PTHR32251:SF17">
    <property type="entry name" value="STEROID 5-ALPHA REDUCTASE C-TERMINAL DOMAIN-CONTAINING PROTEIN"/>
    <property type="match status" value="1"/>
</dbReference>
<proteinExistence type="predicted"/>
<dbReference type="Proteomes" id="UP000236447">
    <property type="component" value="Chromosome"/>
</dbReference>
<keyword evidence="1" id="KW-1133">Transmembrane helix</keyword>
<dbReference type="PANTHER" id="PTHR32251">
    <property type="entry name" value="3-OXO-5-ALPHA-STEROID 4-DEHYDROGENASE"/>
    <property type="match status" value="1"/>
</dbReference>
<reference evidence="2 3" key="2">
    <citation type="journal article" date="2017" name="Genome Biol. Evol.">
        <title>Trajectories and Drivers of Genome Evolution in Surface-Associated Marine Phaeobacter.</title>
        <authorList>
            <person name="Freese H.M."/>
            <person name="Sikorski J."/>
            <person name="Bunk B."/>
            <person name="Scheuner C."/>
            <person name="Meier-Kolthoff J.P."/>
            <person name="Sproer C."/>
            <person name="Gram L."/>
            <person name="Overmann J."/>
        </authorList>
    </citation>
    <scope>NUCLEOTIDE SEQUENCE [LARGE SCALE GENOMIC DNA]</scope>
    <source>
        <strain evidence="2 3">P88</strain>
    </source>
</reference>
<evidence type="ECO:0000256" key="1">
    <source>
        <dbReference type="SAM" id="Phobius"/>
    </source>
</evidence>